<gene>
    <name evidence="1" type="ORF">IQ13_2732</name>
</gene>
<keyword evidence="2" id="KW-1185">Reference proteome</keyword>
<dbReference type="NCBIfam" id="TIGR02436">
    <property type="entry name" value="four helix bundle protein"/>
    <property type="match status" value="1"/>
</dbReference>
<dbReference type="InterPro" id="IPR036583">
    <property type="entry name" value="23S_rRNA_IVS_sf"/>
</dbReference>
<dbReference type="CDD" id="cd16377">
    <property type="entry name" value="23S_rRNA_IVP_like"/>
    <property type="match status" value="1"/>
</dbReference>
<reference evidence="1 2" key="1">
    <citation type="journal article" date="2015" name="Stand. Genomic Sci.">
        <title>Genomic Encyclopedia of Bacterial and Archaeal Type Strains, Phase III: the genomes of soil and plant-associated and newly described type strains.</title>
        <authorList>
            <person name="Whitman W.B."/>
            <person name="Woyke T."/>
            <person name="Klenk H.P."/>
            <person name="Zhou Y."/>
            <person name="Lilburn T.G."/>
            <person name="Beck B.J."/>
            <person name="De Vos P."/>
            <person name="Vandamme P."/>
            <person name="Eisen J.A."/>
            <person name="Garrity G."/>
            <person name="Hugenholtz P."/>
            <person name="Kyrpides N.C."/>
        </authorList>
    </citation>
    <scope>NUCLEOTIDE SEQUENCE [LARGE SCALE GENOMIC DNA]</scope>
    <source>
        <strain evidence="1 2">CGMCC 1.7271</strain>
    </source>
</reference>
<dbReference type="Proteomes" id="UP000316167">
    <property type="component" value="Unassembled WGS sequence"/>
</dbReference>
<sequence>MPGYKTLKAFQKAKEVANLIFIVSKSFPVEERYSLTDQVRRSSRSVCACIAESYRKRKYPAHFVSKLTDADMENAETEVWLDFAYEYNYLNKDTYQKANSVNEEVAKLLQYMINHPEKFM</sequence>
<dbReference type="AlphaFoldDB" id="A0A562SKV9"/>
<dbReference type="SUPFAM" id="SSF158446">
    <property type="entry name" value="IVS-encoded protein-like"/>
    <property type="match status" value="1"/>
</dbReference>
<evidence type="ECO:0000313" key="2">
    <source>
        <dbReference type="Proteomes" id="UP000316167"/>
    </source>
</evidence>
<proteinExistence type="predicted"/>
<accession>A0A562SKV9</accession>
<dbReference type="InterPro" id="IPR012657">
    <property type="entry name" value="23S_rRNA-intervening_sequence"/>
</dbReference>
<dbReference type="Gene3D" id="1.20.1440.60">
    <property type="entry name" value="23S rRNA-intervening sequence"/>
    <property type="match status" value="1"/>
</dbReference>
<dbReference type="OrthoDB" id="9811959at2"/>
<dbReference type="PANTHER" id="PTHR38471:SF2">
    <property type="entry name" value="FOUR HELIX BUNDLE PROTEIN"/>
    <property type="match status" value="1"/>
</dbReference>
<organism evidence="1 2">
    <name type="scientific">Lacibacter cauensis</name>
    <dbReference type="NCBI Taxonomy" id="510947"/>
    <lineage>
        <taxon>Bacteria</taxon>
        <taxon>Pseudomonadati</taxon>
        <taxon>Bacteroidota</taxon>
        <taxon>Chitinophagia</taxon>
        <taxon>Chitinophagales</taxon>
        <taxon>Chitinophagaceae</taxon>
        <taxon>Lacibacter</taxon>
    </lineage>
</organism>
<comment type="caution">
    <text evidence="1">The sequence shown here is derived from an EMBL/GenBank/DDBJ whole genome shotgun (WGS) entry which is preliminary data.</text>
</comment>
<dbReference type="PANTHER" id="PTHR38471">
    <property type="entry name" value="FOUR HELIX BUNDLE PROTEIN"/>
    <property type="match status" value="1"/>
</dbReference>
<name>A0A562SKV9_9BACT</name>
<protein>
    <submittedName>
        <fullName evidence="1">Four helix bundle protein</fullName>
    </submittedName>
</protein>
<dbReference type="Pfam" id="PF05635">
    <property type="entry name" value="23S_rRNA_IVP"/>
    <property type="match status" value="1"/>
</dbReference>
<dbReference type="EMBL" id="VLLE01000004">
    <property type="protein sequence ID" value="TWI81713.1"/>
    <property type="molecule type" value="Genomic_DNA"/>
</dbReference>
<evidence type="ECO:0000313" key="1">
    <source>
        <dbReference type="EMBL" id="TWI81713.1"/>
    </source>
</evidence>